<reference evidence="4 5" key="1">
    <citation type="submission" date="2015-06" db="EMBL/GenBank/DDBJ databases">
        <title>Draft genome sequence of the purine-degrading Clostridium cylindrosporum HC-1 (DSM 605).</title>
        <authorList>
            <person name="Poehlein A."/>
            <person name="Schiel-Bengelsdorf B."/>
            <person name="Bengelsdorf F."/>
            <person name="Daniel R."/>
            <person name="Duerre P."/>
        </authorList>
    </citation>
    <scope>NUCLEOTIDE SEQUENCE [LARGE SCALE GENOMIC DNA]</scope>
    <source>
        <strain evidence="4 5">DSM 605</strain>
    </source>
</reference>
<sequence>MDKVAVITGATSGIGKEFSRRLAEKGYNLIIVGRRDKLLNQVSIDIEKEFNVKVEVKVLDLSNKKELDSFIEFLKEKDNIEFLVNNAGHGAADTFTRDKYENQEEMINVHILASVKLCHVISQGMKKRKKGYIINVSSIASFNSFPTSGMYCATKGFLTSFSQSLALELADYNIKVQALCPGFTRTDFHEKLKMDEDKLKNKGVVRWMTPKEVVSTSLGKIEKQLKVIVIPGFGNKIMCVASRFTPKFIYYKIAVKGWKLLD</sequence>
<evidence type="ECO:0000256" key="2">
    <source>
        <dbReference type="ARBA" id="ARBA00023002"/>
    </source>
</evidence>
<dbReference type="InterPro" id="IPR020904">
    <property type="entry name" value="Sc_DH/Rdtase_CS"/>
</dbReference>
<accession>A0A0J8G6H7</accession>
<dbReference type="STRING" id="1121307.CLCY_6c00920"/>
<gene>
    <name evidence="4" type="ORF">CLCY_6c00920</name>
</gene>
<comment type="caution">
    <text evidence="4">The sequence shown here is derived from an EMBL/GenBank/DDBJ whole genome shotgun (WGS) entry which is preliminary data.</text>
</comment>
<dbReference type="PATRIC" id="fig|1121307.3.peg.2224"/>
<dbReference type="PROSITE" id="PS00061">
    <property type="entry name" value="ADH_SHORT"/>
    <property type="match status" value="1"/>
</dbReference>
<dbReference type="PANTHER" id="PTHR42901">
    <property type="entry name" value="ALCOHOL DEHYDROGENASE"/>
    <property type="match status" value="1"/>
</dbReference>
<dbReference type="OrthoDB" id="9808814at2"/>
<dbReference type="SUPFAM" id="SSF51735">
    <property type="entry name" value="NAD(P)-binding Rossmann-fold domains"/>
    <property type="match status" value="1"/>
</dbReference>
<dbReference type="PIRSF" id="PIRSF000126">
    <property type="entry name" value="11-beta-HSD1"/>
    <property type="match status" value="1"/>
</dbReference>
<dbReference type="EMBL" id="LFVU01000002">
    <property type="protein sequence ID" value="KMT23211.1"/>
    <property type="molecule type" value="Genomic_DNA"/>
</dbReference>
<protein>
    <submittedName>
        <fullName evidence="4">Oxidoreductase, short chain dehydrogenase/reductase family</fullName>
    </submittedName>
</protein>
<proteinExistence type="inferred from homology"/>
<dbReference type="PANTHER" id="PTHR42901:SF1">
    <property type="entry name" value="ALCOHOL DEHYDROGENASE"/>
    <property type="match status" value="1"/>
</dbReference>
<name>A0A0J8G6H7_CLOCY</name>
<dbReference type="AlphaFoldDB" id="A0A0J8G6H7"/>
<dbReference type="Proteomes" id="UP000036756">
    <property type="component" value="Unassembled WGS sequence"/>
</dbReference>
<dbReference type="InterPro" id="IPR036291">
    <property type="entry name" value="NAD(P)-bd_dom_sf"/>
</dbReference>
<evidence type="ECO:0000313" key="5">
    <source>
        <dbReference type="Proteomes" id="UP000036756"/>
    </source>
</evidence>
<dbReference type="Pfam" id="PF00106">
    <property type="entry name" value="adh_short"/>
    <property type="match status" value="1"/>
</dbReference>
<evidence type="ECO:0000256" key="3">
    <source>
        <dbReference type="RuleBase" id="RU000363"/>
    </source>
</evidence>
<dbReference type="GO" id="GO:0016491">
    <property type="term" value="F:oxidoreductase activity"/>
    <property type="evidence" value="ECO:0007669"/>
    <property type="project" value="UniProtKB-KW"/>
</dbReference>
<comment type="similarity">
    <text evidence="1 3">Belongs to the short-chain dehydrogenases/reductases (SDR) family.</text>
</comment>
<keyword evidence="2" id="KW-0560">Oxidoreductase</keyword>
<organism evidence="4 5">
    <name type="scientific">Clostridium cylindrosporum DSM 605</name>
    <dbReference type="NCBI Taxonomy" id="1121307"/>
    <lineage>
        <taxon>Bacteria</taxon>
        <taxon>Bacillati</taxon>
        <taxon>Bacillota</taxon>
        <taxon>Clostridia</taxon>
        <taxon>Eubacteriales</taxon>
        <taxon>Clostridiaceae</taxon>
        <taxon>Clostridium</taxon>
    </lineage>
</organism>
<dbReference type="InterPro" id="IPR002347">
    <property type="entry name" value="SDR_fam"/>
</dbReference>
<dbReference type="PRINTS" id="PR00080">
    <property type="entry name" value="SDRFAMILY"/>
</dbReference>
<evidence type="ECO:0000313" key="4">
    <source>
        <dbReference type="EMBL" id="KMT23211.1"/>
    </source>
</evidence>
<dbReference type="CDD" id="cd05233">
    <property type="entry name" value="SDR_c"/>
    <property type="match status" value="1"/>
</dbReference>
<evidence type="ECO:0000256" key="1">
    <source>
        <dbReference type="ARBA" id="ARBA00006484"/>
    </source>
</evidence>
<keyword evidence="5" id="KW-1185">Reference proteome</keyword>
<dbReference type="PRINTS" id="PR00081">
    <property type="entry name" value="GDHRDH"/>
</dbReference>
<dbReference type="Gene3D" id="3.40.50.720">
    <property type="entry name" value="NAD(P)-binding Rossmann-like Domain"/>
    <property type="match status" value="1"/>
</dbReference>
<dbReference type="RefSeq" id="WP_048569294.1">
    <property type="nucleotide sequence ID" value="NZ_LFVU01000002.1"/>
</dbReference>